<dbReference type="EMBL" id="VEPZ02001159">
    <property type="protein sequence ID" value="KAE8690188.1"/>
    <property type="molecule type" value="Genomic_DNA"/>
</dbReference>
<evidence type="ECO:0000256" key="5">
    <source>
        <dbReference type="ARBA" id="ARBA00022729"/>
    </source>
</evidence>
<keyword evidence="7" id="KW-1185">Reference proteome</keyword>
<dbReference type="GO" id="GO:0060320">
    <property type="term" value="P:rejection of self pollen"/>
    <property type="evidence" value="ECO:0007669"/>
    <property type="project" value="UniProtKB-KW"/>
</dbReference>
<evidence type="ECO:0000256" key="4">
    <source>
        <dbReference type="ARBA" id="ARBA00022525"/>
    </source>
</evidence>
<keyword evidence="4" id="KW-0964">Secreted</keyword>
<gene>
    <name evidence="6" type="ORF">F3Y22_tig00110911pilonHSYRG00011</name>
</gene>
<evidence type="ECO:0000256" key="1">
    <source>
        <dbReference type="ARBA" id="ARBA00004613"/>
    </source>
</evidence>
<proteinExistence type="inferred from homology"/>
<dbReference type="AlphaFoldDB" id="A0A6A2ZEA3"/>
<keyword evidence="3" id="KW-0713">Self-incompatibility</keyword>
<dbReference type="Proteomes" id="UP000436088">
    <property type="component" value="Unassembled WGS sequence"/>
</dbReference>
<evidence type="ECO:0000313" key="6">
    <source>
        <dbReference type="EMBL" id="KAE8690188.1"/>
    </source>
</evidence>
<sequence length="258" mass="29938">MPRESLGKSAPVDRATGQGFFESRVAVLWRKVLETLAYWFGSSTSGPVRGSKLGSRVWKRVTVGHCCNGFSVGPQVWSFPIPFTITMKSMRNFIFLLILVLYGNSMCEAKCQKHELPLHEIYVTNYMYHKAPISCFRYDLTDNYLGNKFLQHGEETRFTFRYSLKPETIYYCTTTNGSFVAYRESYDCAQNKVNLCEWRIHETYAELYSLNLGRWVPFDYEPVKKPWCFKNVCVSFPRGYPSHKDPCHKESPQPTSTQ</sequence>
<evidence type="ECO:0000256" key="3">
    <source>
        <dbReference type="ARBA" id="ARBA00022471"/>
    </source>
</evidence>
<organism evidence="6 7">
    <name type="scientific">Hibiscus syriacus</name>
    <name type="common">Rose of Sharon</name>
    <dbReference type="NCBI Taxonomy" id="106335"/>
    <lineage>
        <taxon>Eukaryota</taxon>
        <taxon>Viridiplantae</taxon>
        <taxon>Streptophyta</taxon>
        <taxon>Embryophyta</taxon>
        <taxon>Tracheophyta</taxon>
        <taxon>Spermatophyta</taxon>
        <taxon>Magnoliopsida</taxon>
        <taxon>eudicotyledons</taxon>
        <taxon>Gunneridae</taxon>
        <taxon>Pentapetalae</taxon>
        <taxon>rosids</taxon>
        <taxon>malvids</taxon>
        <taxon>Malvales</taxon>
        <taxon>Malvaceae</taxon>
        <taxon>Malvoideae</taxon>
        <taxon>Hibiscus</taxon>
    </lineage>
</organism>
<keyword evidence="5" id="KW-0732">Signal</keyword>
<comment type="caution">
    <text evidence="6">The sequence shown here is derived from an EMBL/GenBank/DDBJ whole genome shotgun (WGS) entry which is preliminary data.</text>
</comment>
<evidence type="ECO:0000256" key="2">
    <source>
        <dbReference type="ARBA" id="ARBA00005581"/>
    </source>
</evidence>
<comment type="subcellular location">
    <subcellularLocation>
        <location evidence="1">Secreted</location>
    </subcellularLocation>
</comment>
<reference evidence="6" key="1">
    <citation type="submission" date="2019-09" db="EMBL/GenBank/DDBJ databases">
        <title>Draft genome information of white flower Hibiscus syriacus.</title>
        <authorList>
            <person name="Kim Y.-M."/>
        </authorList>
    </citation>
    <scope>NUCLEOTIDE SEQUENCE [LARGE SCALE GENOMIC DNA]</scope>
    <source>
        <strain evidence="6">YM2019G1</strain>
    </source>
</reference>
<accession>A0A6A2ZEA3</accession>
<dbReference type="Pfam" id="PF05938">
    <property type="entry name" value="Self-incomp_S1"/>
    <property type="match status" value="1"/>
</dbReference>
<dbReference type="GO" id="GO:0005576">
    <property type="term" value="C:extracellular region"/>
    <property type="evidence" value="ECO:0007669"/>
    <property type="project" value="UniProtKB-SubCell"/>
</dbReference>
<name>A0A6A2ZEA3_HIBSY</name>
<evidence type="ECO:0000313" key="7">
    <source>
        <dbReference type="Proteomes" id="UP000436088"/>
    </source>
</evidence>
<comment type="similarity">
    <text evidence="2">Belongs to the plant self-incompatibility (S1) protein family.</text>
</comment>
<dbReference type="InterPro" id="IPR010264">
    <property type="entry name" value="Self-incomp_S1"/>
</dbReference>
<protein>
    <submittedName>
        <fullName evidence="6">AP2/ERF domain-containing transcription factor</fullName>
    </submittedName>
</protein>